<sequence length="187" mass="22016">MNVKYVFLKILEKEVYILNNLKDIKHQECDIRKLIPTLINMVLRDVLFLIHLYVKFVDLEDIFIVCLYVDDIIFTNNNLRMIAELKKVMISCFEMTDLGMMSYFLGIEVIQQNDQFFISQKIYAVEEKLKLTKESEGKEWMQSNTKVWLGGLVCLANSWSSLVFSIYNEFFCDNDNDVKLVGYIDSD</sequence>
<feature type="domain" description="Reverse transcriptase Ty1/copia-type" evidence="1">
    <location>
        <begin position="38"/>
        <end position="132"/>
    </location>
</feature>
<reference evidence="2" key="1">
    <citation type="submission" date="2018-05" db="EMBL/GenBank/DDBJ databases">
        <title>Draft genome of Mucuna pruriens seed.</title>
        <authorList>
            <person name="Nnadi N.E."/>
            <person name="Vos R."/>
            <person name="Hasami M.H."/>
            <person name="Devisetty U.K."/>
            <person name="Aguiy J.C."/>
        </authorList>
    </citation>
    <scope>NUCLEOTIDE SEQUENCE [LARGE SCALE GENOMIC DNA]</scope>
    <source>
        <strain evidence="2">JCA_2017</strain>
    </source>
</reference>
<keyword evidence="3" id="KW-1185">Reference proteome</keyword>
<name>A0A371FZU9_MUCPR</name>
<dbReference type="AlphaFoldDB" id="A0A371FZU9"/>
<feature type="non-terminal residue" evidence="2">
    <location>
        <position position="1"/>
    </location>
</feature>
<accession>A0A371FZU9</accession>
<dbReference type="Pfam" id="PF07727">
    <property type="entry name" value="RVT_2"/>
    <property type="match status" value="1"/>
</dbReference>
<comment type="caution">
    <text evidence="2">The sequence shown here is derived from an EMBL/GenBank/DDBJ whole genome shotgun (WGS) entry which is preliminary data.</text>
</comment>
<proteinExistence type="predicted"/>
<evidence type="ECO:0000259" key="1">
    <source>
        <dbReference type="Pfam" id="PF07727"/>
    </source>
</evidence>
<evidence type="ECO:0000313" key="3">
    <source>
        <dbReference type="Proteomes" id="UP000257109"/>
    </source>
</evidence>
<evidence type="ECO:0000313" key="2">
    <source>
        <dbReference type="EMBL" id="RDX83808.1"/>
    </source>
</evidence>
<dbReference type="InterPro" id="IPR013103">
    <property type="entry name" value="RVT_2"/>
</dbReference>
<organism evidence="2 3">
    <name type="scientific">Mucuna pruriens</name>
    <name type="common">Velvet bean</name>
    <name type="synonym">Dolichos pruriens</name>
    <dbReference type="NCBI Taxonomy" id="157652"/>
    <lineage>
        <taxon>Eukaryota</taxon>
        <taxon>Viridiplantae</taxon>
        <taxon>Streptophyta</taxon>
        <taxon>Embryophyta</taxon>
        <taxon>Tracheophyta</taxon>
        <taxon>Spermatophyta</taxon>
        <taxon>Magnoliopsida</taxon>
        <taxon>eudicotyledons</taxon>
        <taxon>Gunneridae</taxon>
        <taxon>Pentapetalae</taxon>
        <taxon>rosids</taxon>
        <taxon>fabids</taxon>
        <taxon>Fabales</taxon>
        <taxon>Fabaceae</taxon>
        <taxon>Papilionoideae</taxon>
        <taxon>50 kb inversion clade</taxon>
        <taxon>NPAAA clade</taxon>
        <taxon>indigoferoid/millettioid clade</taxon>
        <taxon>Phaseoleae</taxon>
        <taxon>Mucuna</taxon>
    </lineage>
</organism>
<protein>
    <recommendedName>
        <fullName evidence="1">Reverse transcriptase Ty1/copia-type domain-containing protein</fullName>
    </recommendedName>
</protein>
<dbReference type="EMBL" id="QJKJ01007242">
    <property type="protein sequence ID" value="RDX83808.1"/>
    <property type="molecule type" value="Genomic_DNA"/>
</dbReference>
<gene>
    <name evidence="2" type="ORF">CR513_35239</name>
</gene>
<dbReference type="Proteomes" id="UP000257109">
    <property type="component" value="Unassembled WGS sequence"/>
</dbReference>